<feature type="region of interest" description="Disordered" evidence="1">
    <location>
        <begin position="354"/>
        <end position="378"/>
    </location>
</feature>
<keyword evidence="3" id="KW-1185">Reference proteome</keyword>
<sequence length="395" mass="46115">MPPQRRNPCHRYGLRSKGPVDREVFQVLDTLKAVRPSKVRPVKRPKAIIHRFTTRIKLNFVTLRNELLIREEDSTDSSSTSDPDSACDSEMEVNETKTFTTREYPRNCRRLNMPIRWLAVNVATQEKVPLDAIFDAKYMPLDDDAEFQDRVGQWQDLDAWMDGFMFDSLTSLFNLSSSDNEISFQEDCYLPLIKASLGKCDDGIFFRHCIRRQGFNDTSGRQCFGFPLAVCVYKYRLGQRGIAQSEITPLLLQVNLGYEYNSHREQYPAYILSQRGRNFRFVKATMTRQEVERLRDKETLSGKIQVQRTRAFNIRDRSGRREFVRTMIGLLRSFEDRPEAEYPMYTSQWFFREKEKEGGGERGEGEGEEEGGEEGERGGERRGYLYRIIASLWPF</sequence>
<dbReference type="GeneID" id="37108452"/>
<dbReference type="RefSeq" id="XP_025463509.1">
    <property type="nucleotide sequence ID" value="XM_025606309.1"/>
</dbReference>
<organism evidence="2 3">
    <name type="scientific">Aspergillus sclerotioniger CBS 115572</name>
    <dbReference type="NCBI Taxonomy" id="1450535"/>
    <lineage>
        <taxon>Eukaryota</taxon>
        <taxon>Fungi</taxon>
        <taxon>Dikarya</taxon>
        <taxon>Ascomycota</taxon>
        <taxon>Pezizomycotina</taxon>
        <taxon>Eurotiomycetes</taxon>
        <taxon>Eurotiomycetidae</taxon>
        <taxon>Eurotiales</taxon>
        <taxon>Aspergillaceae</taxon>
        <taxon>Aspergillus</taxon>
        <taxon>Aspergillus subgen. Circumdati</taxon>
    </lineage>
</organism>
<dbReference type="EMBL" id="MSFK01000031">
    <property type="protein sequence ID" value="PWY73757.1"/>
    <property type="molecule type" value="Genomic_DNA"/>
</dbReference>
<protein>
    <submittedName>
        <fullName evidence="2">Uncharacterized protein</fullName>
    </submittedName>
</protein>
<name>A0A317VKQ6_9EURO</name>
<proteinExistence type="predicted"/>
<evidence type="ECO:0000256" key="1">
    <source>
        <dbReference type="SAM" id="MobiDB-lite"/>
    </source>
</evidence>
<dbReference type="AlphaFoldDB" id="A0A317VKQ6"/>
<evidence type="ECO:0000313" key="2">
    <source>
        <dbReference type="EMBL" id="PWY73757.1"/>
    </source>
</evidence>
<evidence type="ECO:0000313" key="3">
    <source>
        <dbReference type="Proteomes" id="UP000246702"/>
    </source>
</evidence>
<gene>
    <name evidence="2" type="ORF">BO94DRAFT_232481</name>
</gene>
<feature type="region of interest" description="Disordered" evidence="1">
    <location>
        <begin position="72"/>
        <end position="94"/>
    </location>
</feature>
<dbReference type="OrthoDB" id="4422094at2759"/>
<dbReference type="Proteomes" id="UP000246702">
    <property type="component" value="Unassembled WGS sequence"/>
</dbReference>
<feature type="compositionally biased region" description="Basic and acidic residues" evidence="1">
    <location>
        <begin position="354"/>
        <end position="365"/>
    </location>
</feature>
<accession>A0A317VKQ6</accession>
<reference evidence="2 3" key="1">
    <citation type="submission" date="2016-12" db="EMBL/GenBank/DDBJ databases">
        <title>The genomes of Aspergillus section Nigri reveals drivers in fungal speciation.</title>
        <authorList>
            <consortium name="DOE Joint Genome Institute"/>
            <person name="Vesth T.C."/>
            <person name="Nybo J."/>
            <person name="Theobald S."/>
            <person name="Brandl J."/>
            <person name="Frisvad J.C."/>
            <person name="Nielsen K.F."/>
            <person name="Lyhne E.K."/>
            <person name="Kogle M.E."/>
            <person name="Kuo A."/>
            <person name="Riley R."/>
            <person name="Clum A."/>
            <person name="Nolan M."/>
            <person name="Lipzen A."/>
            <person name="Salamov A."/>
            <person name="Henrissat B."/>
            <person name="Wiebenga A."/>
            <person name="De Vries R.P."/>
            <person name="Grigoriev I.V."/>
            <person name="Mortensen U.H."/>
            <person name="Andersen M.R."/>
            <person name="Baker S.E."/>
        </authorList>
    </citation>
    <scope>NUCLEOTIDE SEQUENCE [LARGE SCALE GENOMIC DNA]</scope>
    <source>
        <strain evidence="2 3">CBS 115572</strain>
    </source>
</reference>
<comment type="caution">
    <text evidence="2">The sequence shown here is derived from an EMBL/GenBank/DDBJ whole genome shotgun (WGS) entry which is preliminary data.</text>
</comment>